<accession>A0A0B6ZDX0</accession>
<feature type="non-terminal residue" evidence="1">
    <location>
        <position position="75"/>
    </location>
</feature>
<organism evidence="1">
    <name type="scientific">Arion vulgaris</name>
    <dbReference type="NCBI Taxonomy" id="1028688"/>
    <lineage>
        <taxon>Eukaryota</taxon>
        <taxon>Metazoa</taxon>
        <taxon>Spiralia</taxon>
        <taxon>Lophotrochozoa</taxon>
        <taxon>Mollusca</taxon>
        <taxon>Gastropoda</taxon>
        <taxon>Heterobranchia</taxon>
        <taxon>Euthyneura</taxon>
        <taxon>Panpulmonata</taxon>
        <taxon>Eupulmonata</taxon>
        <taxon>Stylommatophora</taxon>
        <taxon>Helicina</taxon>
        <taxon>Arionoidea</taxon>
        <taxon>Arionidae</taxon>
        <taxon>Arion</taxon>
    </lineage>
</organism>
<feature type="non-terminal residue" evidence="1">
    <location>
        <position position="1"/>
    </location>
</feature>
<sequence length="75" mass="8869">SLTQKKILNIQGHYGAAIRRNINNVPQMQKEIWAIWEHRNRYHTNCGNWCPSKNSQLEILTEMLCLCMCVRQLDL</sequence>
<proteinExistence type="predicted"/>
<gene>
    <name evidence="1" type="primary">ORF56673</name>
</gene>
<reference evidence="1" key="1">
    <citation type="submission" date="2014-12" db="EMBL/GenBank/DDBJ databases">
        <title>Insight into the proteome of Arion vulgaris.</title>
        <authorList>
            <person name="Aradska J."/>
            <person name="Bulat T."/>
            <person name="Smidak R."/>
            <person name="Sarate P."/>
            <person name="Gangsoo J."/>
            <person name="Sialana F."/>
            <person name="Bilban M."/>
            <person name="Lubec G."/>
        </authorList>
    </citation>
    <scope>NUCLEOTIDE SEQUENCE</scope>
    <source>
        <tissue evidence="1">Skin</tissue>
    </source>
</reference>
<protein>
    <submittedName>
        <fullName evidence="1">Uncharacterized protein</fullName>
    </submittedName>
</protein>
<dbReference type="AlphaFoldDB" id="A0A0B6ZDX0"/>
<evidence type="ECO:0000313" key="1">
    <source>
        <dbReference type="EMBL" id="CEK65905.1"/>
    </source>
</evidence>
<dbReference type="EMBL" id="HACG01019040">
    <property type="protein sequence ID" value="CEK65905.1"/>
    <property type="molecule type" value="Transcribed_RNA"/>
</dbReference>
<name>A0A0B6ZDX0_9EUPU</name>